<name>A0A4X2L8D7_VOMUR</name>
<evidence type="ECO:0000256" key="3">
    <source>
        <dbReference type="ARBA" id="ARBA00023216"/>
    </source>
</evidence>
<dbReference type="SUPFAM" id="SSF47874">
    <property type="entry name" value="Annexin"/>
    <property type="match status" value="1"/>
</dbReference>
<proteinExistence type="inferred from homology"/>
<reference evidence="4" key="3">
    <citation type="submission" date="2025-09" db="UniProtKB">
        <authorList>
            <consortium name="Ensembl"/>
        </authorList>
    </citation>
    <scope>IDENTIFICATION</scope>
</reference>
<evidence type="ECO:0000256" key="1">
    <source>
        <dbReference type="ARBA" id="ARBA00007831"/>
    </source>
</evidence>
<reference evidence="5" key="1">
    <citation type="submission" date="2018-12" db="EMBL/GenBank/DDBJ databases">
        <authorList>
            <person name="Yazar S."/>
        </authorList>
    </citation>
    <scope>NUCLEOTIDE SEQUENCE [LARGE SCALE GENOMIC DNA]</scope>
</reference>
<sequence>MHIENVQGTIFPAPNFNPVMDAQMIGGVLQGFDCNKDMLIDILTQRCNAQRIMIAEAYQSMYGKDLIADLKENLSGHFKDVMVGLMYPPPSYDAHELWHAMKGADTEENCLIDILASRTNGEIFQMKEAYYLRNLHKTPEEGYTNPAMAAQDAMVLWEACQQKTGEHKTMLQMILCNKSYQQLWMVFQEFQNISGQDMVDAINECYDGYFRELLVAIVLCVQDKPAYFAYRLYSAIHEFGFHNKTIIRILIARSEIDLMNIQKRYKERYGKSLFHDIKDFASGHYKKALLAICAGDVEDY</sequence>
<dbReference type="FunFam" id="1.10.220.10:FF:000001">
    <property type="entry name" value="Annexin"/>
    <property type="match status" value="1"/>
</dbReference>
<dbReference type="PRINTS" id="PR01809">
    <property type="entry name" value="ANNEXINX"/>
</dbReference>
<dbReference type="PRINTS" id="PR00196">
    <property type="entry name" value="ANNEXIN"/>
</dbReference>
<dbReference type="SMART" id="SM00335">
    <property type="entry name" value="ANX"/>
    <property type="match status" value="3"/>
</dbReference>
<dbReference type="GO" id="GO:0005886">
    <property type="term" value="C:plasma membrane"/>
    <property type="evidence" value="ECO:0007669"/>
    <property type="project" value="TreeGrafter"/>
</dbReference>
<keyword evidence="3" id="KW-0041">Annexin</keyword>
<dbReference type="Ensembl" id="ENSVURT00010019658.1">
    <property type="protein sequence ID" value="ENSVURP00010017307.1"/>
    <property type="gene ID" value="ENSVURG00010013106.1"/>
</dbReference>
<reference evidence="4" key="2">
    <citation type="submission" date="2025-08" db="UniProtKB">
        <authorList>
            <consortium name="Ensembl"/>
        </authorList>
    </citation>
    <scope>IDENTIFICATION</scope>
</reference>
<keyword evidence="2" id="KW-0677">Repeat</keyword>
<dbReference type="GO" id="GO:0001786">
    <property type="term" value="F:phosphatidylserine binding"/>
    <property type="evidence" value="ECO:0007669"/>
    <property type="project" value="TreeGrafter"/>
</dbReference>
<dbReference type="PANTHER" id="PTHR10502:SF100">
    <property type="entry name" value="ANNEXIN A10"/>
    <property type="match status" value="1"/>
</dbReference>
<dbReference type="Gene3D" id="1.10.220.10">
    <property type="entry name" value="Annexin"/>
    <property type="match status" value="4"/>
</dbReference>
<dbReference type="GO" id="GO:0012506">
    <property type="term" value="C:vesicle membrane"/>
    <property type="evidence" value="ECO:0007669"/>
    <property type="project" value="TreeGrafter"/>
</dbReference>
<dbReference type="InterPro" id="IPR037104">
    <property type="entry name" value="Annexin_sf"/>
</dbReference>
<evidence type="ECO:0000313" key="5">
    <source>
        <dbReference type="Proteomes" id="UP000314987"/>
    </source>
</evidence>
<accession>A0A4X2L8D7</accession>
<organism evidence="4 5">
    <name type="scientific">Vombatus ursinus</name>
    <name type="common">Common wombat</name>
    <dbReference type="NCBI Taxonomy" id="29139"/>
    <lineage>
        <taxon>Eukaryota</taxon>
        <taxon>Metazoa</taxon>
        <taxon>Chordata</taxon>
        <taxon>Craniata</taxon>
        <taxon>Vertebrata</taxon>
        <taxon>Euteleostomi</taxon>
        <taxon>Mammalia</taxon>
        <taxon>Metatheria</taxon>
        <taxon>Diprotodontia</taxon>
        <taxon>Vombatidae</taxon>
        <taxon>Vombatus</taxon>
    </lineage>
</organism>
<dbReference type="PANTHER" id="PTHR10502">
    <property type="entry name" value="ANNEXIN"/>
    <property type="match status" value="1"/>
</dbReference>
<dbReference type="GO" id="GO:0005634">
    <property type="term" value="C:nucleus"/>
    <property type="evidence" value="ECO:0007669"/>
    <property type="project" value="TreeGrafter"/>
</dbReference>
<dbReference type="FunFam" id="1.10.220.10:FF:000012">
    <property type="entry name" value="Annexin A10"/>
    <property type="match status" value="1"/>
</dbReference>
<dbReference type="PROSITE" id="PS51897">
    <property type="entry name" value="ANNEXIN_2"/>
    <property type="match status" value="3"/>
</dbReference>
<dbReference type="Pfam" id="PF00191">
    <property type="entry name" value="Annexin"/>
    <property type="match status" value="4"/>
</dbReference>
<dbReference type="InterPro" id="IPR008156">
    <property type="entry name" value="ANX10"/>
</dbReference>
<dbReference type="GO" id="GO:0005544">
    <property type="term" value="F:calcium-dependent phospholipid binding"/>
    <property type="evidence" value="ECO:0007669"/>
    <property type="project" value="InterPro"/>
</dbReference>
<dbReference type="FunFam" id="1.10.220.10:FF:000020">
    <property type="entry name" value="Annexin A10"/>
    <property type="match status" value="1"/>
</dbReference>
<dbReference type="GO" id="GO:0005737">
    <property type="term" value="C:cytoplasm"/>
    <property type="evidence" value="ECO:0007669"/>
    <property type="project" value="TreeGrafter"/>
</dbReference>
<dbReference type="GeneTree" id="ENSGT00940000160623"/>
<dbReference type="InterPro" id="IPR018502">
    <property type="entry name" value="Annexin_repeat"/>
</dbReference>
<comment type="similarity">
    <text evidence="1">Belongs to the annexin family.</text>
</comment>
<dbReference type="AlphaFoldDB" id="A0A4X2L8D7"/>
<gene>
    <name evidence="4" type="primary">ANXA10</name>
</gene>
<evidence type="ECO:0000313" key="4">
    <source>
        <dbReference type="Ensembl" id="ENSVURP00010017307.1"/>
    </source>
</evidence>
<evidence type="ECO:0000256" key="2">
    <source>
        <dbReference type="ARBA" id="ARBA00022737"/>
    </source>
</evidence>
<dbReference type="Proteomes" id="UP000314987">
    <property type="component" value="Unassembled WGS sequence"/>
</dbReference>
<protein>
    <submittedName>
        <fullName evidence="4">Annexin A10</fullName>
    </submittedName>
</protein>
<dbReference type="GO" id="GO:0005509">
    <property type="term" value="F:calcium ion binding"/>
    <property type="evidence" value="ECO:0007669"/>
    <property type="project" value="InterPro"/>
</dbReference>
<dbReference type="InterPro" id="IPR001464">
    <property type="entry name" value="Annexin"/>
</dbReference>
<keyword evidence="5" id="KW-1185">Reference proteome</keyword>